<reference evidence="1 2" key="1">
    <citation type="submission" date="2021-03" db="EMBL/GenBank/DDBJ databases">
        <title>Sequencing the genomes of 1000 actinobacteria strains.</title>
        <authorList>
            <person name="Klenk H.-P."/>
        </authorList>
    </citation>
    <scope>NUCLEOTIDE SEQUENCE [LARGE SCALE GENOMIC DNA]</scope>
    <source>
        <strain evidence="1 2">DSM 15454</strain>
    </source>
</reference>
<gene>
    <name evidence="1" type="ORF">JOF46_002430</name>
</gene>
<evidence type="ECO:0000313" key="2">
    <source>
        <dbReference type="Proteomes" id="UP000766570"/>
    </source>
</evidence>
<evidence type="ECO:0000313" key="1">
    <source>
        <dbReference type="EMBL" id="MBP2374518.1"/>
    </source>
</evidence>
<comment type="caution">
    <text evidence="1">The sequence shown here is derived from an EMBL/GenBank/DDBJ whole genome shotgun (WGS) entry which is preliminary data.</text>
</comment>
<accession>A0ABS4WE79</accession>
<sequence>MDLDAAASIHDPMRLAAGYSNKPLHLIGPDHFPAYIRLL</sequence>
<keyword evidence="2" id="KW-1185">Reference proteome</keyword>
<dbReference type="EMBL" id="JAGIOE010000001">
    <property type="protein sequence ID" value="MBP2374518.1"/>
    <property type="molecule type" value="Genomic_DNA"/>
</dbReference>
<protein>
    <submittedName>
        <fullName evidence="1">Uncharacterized protein</fullName>
    </submittedName>
</protein>
<proteinExistence type="predicted"/>
<name>A0ABS4WE79_9MICC</name>
<dbReference type="Proteomes" id="UP000766570">
    <property type="component" value="Unassembled WGS sequence"/>
</dbReference>
<organism evidence="1 2">
    <name type="scientific">Paeniglutamicibacter psychrophenolicus</name>
    <dbReference type="NCBI Taxonomy" id="257454"/>
    <lineage>
        <taxon>Bacteria</taxon>
        <taxon>Bacillati</taxon>
        <taxon>Actinomycetota</taxon>
        <taxon>Actinomycetes</taxon>
        <taxon>Micrococcales</taxon>
        <taxon>Micrococcaceae</taxon>
        <taxon>Paeniglutamicibacter</taxon>
    </lineage>
</organism>